<protein>
    <submittedName>
        <fullName evidence="6">UDP-glucuronosyltransferase 2C1</fullName>
    </submittedName>
</protein>
<dbReference type="Proteomes" id="UP000078542">
    <property type="component" value="Unassembled WGS sequence"/>
</dbReference>
<feature type="transmembrane region" description="Helical" evidence="4">
    <location>
        <begin position="82"/>
        <end position="100"/>
    </location>
</feature>
<feature type="signal peptide" evidence="5">
    <location>
        <begin position="1"/>
        <end position="18"/>
    </location>
</feature>
<dbReference type="STRING" id="456900.A0A195CW87"/>
<name>A0A195CW87_9HYME</name>
<dbReference type="GO" id="GO:0008194">
    <property type="term" value="F:UDP-glycosyltransferase activity"/>
    <property type="evidence" value="ECO:0007669"/>
    <property type="project" value="InterPro"/>
</dbReference>
<keyword evidence="2" id="KW-0328">Glycosyltransferase</keyword>
<keyword evidence="3 6" id="KW-0808">Transferase</keyword>
<dbReference type="InterPro" id="IPR050271">
    <property type="entry name" value="UDP-glycosyltransferase"/>
</dbReference>
<dbReference type="PANTHER" id="PTHR48043">
    <property type="entry name" value="EG:EG0003.4 PROTEIN-RELATED"/>
    <property type="match status" value="1"/>
</dbReference>
<keyword evidence="5" id="KW-0732">Signal</keyword>
<evidence type="ECO:0000256" key="4">
    <source>
        <dbReference type="SAM" id="Phobius"/>
    </source>
</evidence>
<feature type="transmembrane region" description="Helical" evidence="4">
    <location>
        <begin position="201"/>
        <end position="218"/>
    </location>
</feature>
<evidence type="ECO:0000256" key="2">
    <source>
        <dbReference type="ARBA" id="ARBA00022676"/>
    </source>
</evidence>
<dbReference type="Pfam" id="PF00201">
    <property type="entry name" value="UDPGT"/>
    <property type="match status" value="1"/>
</dbReference>
<dbReference type="InterPro" id="IPR002213">
    <property type="entry name" value="UDP_glucos_trans"/>
</dbReference>
<dbReference type="PANTHER" id="PTHR48043:SF159">
    <property type="entry name" value="EG:EG0003.4 PROTEIN-RELATED"/>
    <property type="match status" value="1"/>
</dbReference>
<dbReference type="AlphaFoldDB" id="A0A195CW87"/>
<dbReference type="SUPFAM" id="SSF53756">
    <property type="entry name" value="UDP-Glycosyltransferase/glycogen phosphorylase"/>
    <property type="match status" value="1"/>
</dbReference>
<evidence type="ECO:0000256" key="5">
    <source>
        <dbReference type="SAM" id="SignalP"/>
    </source>
</evidence>
<keyword evidence="4" id="KW-1133">Transmembrane helix</keyword>
<gene>
    <name evidence="6" type="ORF">ALC62_04186</name>
</gene>
<evidence type="ECO:0000313" key="6">
    <source>
        <dbReference type="EMBL" id="KYN04802.1"/>
    </source>
</evidence>
<feature type="chain" id="PRO_5008270201" evidence="5">
    <location>
        <begin position="19"/>
        <end position="245"/>
    </location>
</feature>
<dbReference type="EMBL" id="KQ977220">
    <property type="protein sequence ID" value="KYN04802.1"/>
    <property type="molecule type" value="Genomic_DNA"/>
</dbReference>
<proteinExistence type="inferred from homology"/>
<keyword evidence="4" id="KW-0812">Transmembrane</keyword>
<feature type="transmembrane region" description="Helical" evidence="4">
    <location>
        <begin position="121"/>
        <end position="142"/>
    </location>
</feature>
<evidence type="ECO:0000256" key="3">
    <source>
        <dbReference type="ARBA" id="ARBA00022679"/>
    </source>
</evidence>
<organism evidence="6 7">
    <name type="scientific">Cyphomyrmex costatus</name>
    <dbReference type="NCBI Taxonomy" id="456900"/>
    <lineage>
        <taxon>Eukaryota</taxon>
        <taxon>Metazoa</taxon>
        <taxon>Ecdysozoa</taxon>
        <taxon>Arthropoda</taxon>
        <taxon>Hexapoda</taxon>
        <taxon>Insecta</taxon>
        <taxon>Pterygota</taxon>
        <taxon>Neoptera</taxon>
        <taxon>Endopterygota</taxon>
        <taxon>Hymenoptera</taxon>
        <taxon>Apocrita</taxon>
        <taxon>Aculeata</taxon>
        <taxon>Formicoidea</taxon>
        <taxon>Formicidae</taxon>
        <taxon>Myrmicinae</taxon>
        <taxon>Cyphomyrmex</taxon>
    </lineage>
</organism>
<accession>A0A195CW87</accession>
<evidence type="ECO:0000313" key="7">
    <source>
        <dbReference type="Proteomes" id="UP000078542"/>
    </source>
</evidence>
<evidence type="ECO:0000256" key="1">
    <source>
        <dbReference type="ARBA" id="ARBA00009995"/>
    </source>
</evidence>
<keyword evidence="7" id="KW-1185">Reference proteome</keyword>
<comment type="similarity">
    <text evidence="1">Belongs to the UDP-glycosyltransferase family.</text>
</comment>
<keyword evidence="4" id="KW-0472">Membrane</keyword>
<dbReference type="Gene3D" id="3.40.50.2000">
    <property type="entry name" value="Glycogen Phosphorylase B"/>
    <property type="match status" value="1"/>
</dbReference>
<sequence length="245" mass="28310">MLLLVFLVILAFDQITSRYRILGIVQSFSSNTPSMATLVQMAGNNICTVLNYPKIQKLIKNPPQDPPYDIVILEVYLMNCKIFFFDVNIICNVFIVYMEFNSLFYSREYKGERIRISLKNLYLILIYYFTLTYSLSSNWMILKASESPRIAVLKHKNTRAFIMYGGFYSTQETIYCGVPMIGIPLFGDQRVNLFLDRPPPPISALDISTFLYIVLFILRKLKKLLFGSHACAKKDNATIKLKKNK</sequence>
<reference evidence="6 7" key="1">
    <citation type="submission" date="2016-03" db="EMBL/GenBank/DDBJ databases">
        <title>Cyphomyrmex costatus WGS genome.</title>
        <authorList>
            <person name="Nygaard S."/>
            <person name="Hu H."/>
            <person name="Boomsma J."/>
            <person name="Zhang G."/>
        </authorList>
    </citation>
    <scope>NUCLEOTIDE SEQUENCE [LARGE SCALE GENOMIC DNA]</scope>
    <source>
        <strain evidence="6">MS0001</strain>
        <tissue evidence="6">Whole body</tissue>
    </source>
</reference>